<dbReference type="Gene3D" id="3.30.560.10">
    <property type="entry name" value="Glucose Oxidase, domain 3"/>
    <property type="match status" value="1"/>
</dbReference>
<comment type="caution">
    <text evidence="7">The sequence shown here is derived from an EMBL/GenBank/DDBJ whole genome shotgun (WGS) entry which is preliminary data.</text>
</comment>
<dbReference type="InterPro" id="IPR000172">
    <property type="entry name" value="GMC_OxRdtase_N"/>
</dbReference>
<keyword evidence="8" id="KW-1185">Reference proteome</keyword>
<comment type="cofactor">
    <cofactor evidence="1 5">
        <name>FAD</name>
        <dbReference type="ChEBI" id="CHEBI:57692"/>
    </cofactor>
</comment>
<dbReference type="RefSeq" id="WP_121100928.1">
    <property type="nucleotide sequence ID" value="NZ_RBII01000002.1"/>
</dbReference>
<dbReference type="InParanoid" id="A0A420WDN5"/>
<keyword evidence="4 5" id="KW-0274">FAD</keyword>
<proteinExistence type="inferred from homology"/>
<dbReference type="InterPro" id="IPR007867">
    <property type="entry name" value="GMC_OxRtase_C"/>
</dbReference>
<dbReference type="OrthoDB" id="9785276at2"/>
<dbReference type="GO" id="GO:0050660">
    <property type="term" value="F:flavin adenine dinucleotide binding"/>
    <property type="evidence" value="ECO:0007669"/>
    <property type="project" value="InterPro"/>
</dbReference>
<accession>A0A420WDN5</accession>
<comment type="similarity">
    <text evidence="2">Belongs to the GMC oxidoreductase family.</text>
</comment>
<evidence type="ECO:0000259" key="6">
    <source>
        <dbReference type="PROSITE" id="PS00624"/>
    </source>
</evidence>
<dbReference type="EMBL" id="RBII01000002">
    <property type="protein sequence ID" value="RKQ69002.1"/>
    <property type="molecule type" value="Genomic_DNA"/>
</dbReference>
<dbReference type="PROSITE" id="PS00624">
    <property type="entry name" value="GMC_OXRED_2"/>
    <property type="match status" value="1"/>
</dbReference>
<name>A0A420WDN5_9PROT</name>
<dbReference type="InterPro" id="IPR036188">
    <property type="entry name" value="FAD/NAD-bd_sf"/>
</dbReference>
<evidence type="ECO:0000313" key="8">
    <source>
        <dbReference type="Proteomes" id="UP000282211"/>
    </source>
</evidence>
<dbReference type="PIRSF" id="PIRSF000137">
    <property type="entry name" value="Alcohol_oxidase"/>
    <property type="match status" value="1"/>
</dbReference>
<dbReference type="SUPFAM" id="SSF51905">
    <property type="entry name" value="FAD/NAD(P)-binding domain"/>
    <property type="match status" value="1"/>
</dbReference>
<dbReference type="AlphaFoldDB" id="A0A420WDN5"/>
<dbReference type="FunCoup" id="A0A420WDN5">
    <property type="interactions" value="176"/>
</dbReference>
<dbReference type="PROSITE" id="PS51257">
    <property type="entry name" value="PROKAR_LIPOPROTEIN"/>
    <property type="match status" value="1"/>
</dbReference>
<sequence length="548" mass="60167">MGKSHPLLSLSGAPIADTYDYIICGAGSAGCTLANRLSEDETVSVLLIEAGKSHKHFSVTVPGMGLITMLTKSRNWAFNTVPQAGLNGRKGFQPRGKMLGGSSGSNAMIYIRGHKADYDNWAALGNKGWAYKDVLPYFKKSQHREAGADEYHGQGGPLNVAPIADPGSVNATFIQACKALQIPHNPDFNGARQEGVGLYEVTQKNAERWSTARAFLDPIMDRPNLHIVKNTTVEKVTLENKKATGVILKPKSEKIPLTVLAKREVILCAGAFGSPQILLLSGIGDAEKITPHGIQHHHDLKGVGENLQDHLDYTLSYDGFVKDNFSVSWRGIFGFPKQIWKYRKHRKGVLTTNYAESGGFIYADRQEPSPDLQLHLIRGIVDDHGRKMHFSNGYTLHVCVLRPHSRGTLTLASNDPSAAPLIDPAYLSDERDMDKLYQGARLAQNILQSSAWSTVRGKPYYDCDAKDEETLKEDIRNHSDTVYHPVGTCKMGKGDEAVVDARLRVYGLTGLRVIDASIMPQIISGNTNAPTIMIAEKGADMIKEDWSH</sequence>
<dbReference type="PANTHER" id="PTHR11552">
    <property type="entry name" value="GLUCOSE-METHANOL-CHOLINE GMC OXIDOREDUCTASE"/>
    <property type="match status" value="1"/>
</dbReference>
<protein>
    <submittedName>
        <fullName evidence="7">Choline dehydrogenase-like flavoprotein</fullName>
    </submittedName>
</protein>
<dbReference type="Pfam" id="PF00732">
    <property type="entry name" value="GMC_oxred_N"/>
    <property type="match status" value="1"/>
</dbReference>
<evidence type="ECO:0000313" key="7">
    <source>
        <dbReference type="EMBL" id="RKQ69002.1"/>
    </source>
</evidence>
<dbReference type="Pfam" id="PF05199">
    <property type="entry name" value="GMC_oxred_C"/>
    <property type="match status" value="1"/>
</dbReference>
<dbReference type="Proteomes" id="UP000282211">
    <property type="component" value="Unassembled WGS sequence"/>
</dbReference>
<feature type="domain" description="Glucose-methanol-choline oxidoreductase N-terminal" evidence="6">
    <location>
        <begin position="270"/>
        <end position="284"/>
    </location>
</feature>
<dbReference type="Gene3D" id="3.50.50.60">
    <property type="entry name" value="FAD/NAD(P)-binding domain"/>
    <property type="match status" value="1"/>
</dbReference>
<dbReference type="InterPro" id="IPR012132">
    <property type="entry name" value="GMC_OxRdtase"/>
</dbReference>
<dbReference type="PANTHER" id="PTHR11552:SF147">
    <property type="entry name" value="CHOLINE DEHYDROGENASE, MITOCHONDRIAL"/>
    <property type="match status" value="1"/>
</dbReference>
<organism evidence="7 8">
    <name type="scientific">Litorimonas taeanensis</name>
    <dbReference type="NCBI Taxonomy" id="568099"/>
    <lineage>
        <taxon>Bacteria</taxon>
        <taxon>Pseudomonadati</taxon>
        <taxon>Pseudomonadota</taxon>
        <taxon>Alphaproteobacteria</taxon>
        <taxon>Maricaulales</taxon>
        <taxon>Robiginitomaculaceae</taxon>
    </lineage>
</organism>
<dbReference type="SUPFAM" id="SSF54373">
    <property type="entry name" value="FAD-linked reductases, C-terminal domain"/>
    <property type="match status" value="1"/>
</dbReference>
<evidence type="ECO:0000256" key="5">
    <source>
        <dbReference type="PIRSR" id="PIRSR000137-2"/>
    </source>
</evidence>
<evidence type="ECO:0000256" key="4">
    <source>
        <dbReference type="ARBA" id="ARBA00022827"/>
    </source>
</evidence>
<keyword evidence="3" id="KW-0285">Flavoprotein</keyword>
<evidence type="ECO:0000256" key="1">
    <source>
        <dbReference type="ARBA" id="ARBA00001974"/>
    </source>
</evidence>
<evidence type="ECO:0000256" key="3">
    <source>
        <dbReference type="ARBA" id="ARBA00022630"/>
    </source>
</evidence>
<evidence type="ECO:0000256" key="2">
    <source>
        <dbReference type="ARBA" id="ARBA00010790"/>
    </source>
</evidence>
<dbReference type="GO" id="GO:0016614">
    <property type="term" value="F:oxidoreductase activity, acting on CH-OH group of donors"/>
    <property type="evidence" value="ECO:0007669"/>
    <property type="project" value="InterPro"/>
</dbReference>
<reference evidence="7 8" key="1">
    <citation type="submission" date="2018-10" db="EMBL/GenBank/DDBJ databases">
        <title>Genomic Encyclopedia of Type Strains, Phase IV (KMG-IV): sequencing the most valuable type-strain genomes for metagenomic binning, comparative biology and taxonomic classification.</title>
        <authorList>
            <person name="Goeker M."/>
        </authorList>
    </citation>
    <scope>NUCLEOTIDE SEQUENCE [LARGE SCALE GENOMIC DNA]</scope>
    <source>
        <strain evidence="7 8">DSM 22008</strain>
    </source>
</reference>
<feature type="binding site" evidence="5">
    <location>
        <position position="233"/>
    </location>
    <ligand>
        <name>FAD</name>
        <dbReference type="ChEBI" id="CHEBI:57692"/>
    </ligand>
</feature>
<gene>
    <name evidence="7" type="ORF">DES40_1778</name>
</gene>